<keyword evidence="4" id="KW-0805">Transcription regulation</keyword>
<evidence type="ECO:0000256" key="5">
    <source>
        <dbReference type="ARBA" id="ARBA00023125"/>
    </source>
</evidence>
<sequence length="816" mass="91334">MTRKSSPSDIPSIACIRCRHRKKKCDHAFPKCGECKRAGSECVRFQERKPRDAASVPWEYVKGLELRLSQVEKSLANCMALIRRQGNPSTRLAAERQVSGTATPMDPVSLGLLPASSGTAFSHVLQPPISPTLTVKAPEFNRGQVFVGNSPSSVASRDGPNSLFRTPVDLQENPFLPKPPSDDDIGLLRRADLACYFQFVHPDWCFLEEEVVYEWYQACVEQRVPPTNYQFFFVQMVCAIGALYSSRSDRGCPHVARSRSLYEQALTQCLPDAVRQTPNLRTKSHLLLLVGAIHSPNAFELRDTISKAMMDISERLSSYQAPASFAPLGAVPDASSGVDAADRALLIHCYFAYEMVVSTWGRQCRDITAANDEKIWNQGIWLTFDGGLMDANFEHIFAIRRLQSKIRRLWKQMHTLNGQPEYRSRNTEEIRAELEQWKGMVPLISNHIDKSTNCHPLSMIMFYDSCICSLYQDESHLPSIEEFSVLLAAASESARCFRRIQEHRPMTYFTWANLSEQFMIGMTLLSCFWGTPYIYRTTAFQSPDTLQALEDCEVTLARFAQRWEAAAVYFDAYKLLLSQTPISFPQNSEFEFAEQLKPQGNNTAVLSGAYGLRASEIEKSMKVSRDPTNFGPFAAHAGVDGTPIVAAATSGQEQIALHLLACMLARTFSSAEATAIWMQIADSRLAELQSKADLSQVYGVAAHVSRSMGLQIRREDLAAWYARARAWSEVANQAKRREDTQLKLVIDNIPSVTRFGTTYADVVKNWTKTMLAVQSAINGTPQDVSNGAVLLGLLSWHIYPDLQMFNPSKLVTSLAE</sequence>
<keyword evidence="7" id="KW-0539">Nucleus</keyword>
<dbReference type="Proteomes" id="UP000295083">
    <property type="component" value="Unassembled WGS sequence"/>
</dbReference>
<evidence type="ECO:0000256" key="4">
    <source>
        <dbReference type="ARBA" id="ARBA00023015"/>
    </source>
</evidence>
<dbReference type="GO" id="GO:0045944">
    <property type="term" value="P:positive regulation of transcription by RNA polymerase II"/>
    <property type="evidence" value="ECO:0007669"/>
    <property type="project" value="TreeGrafter"/>
</dbReference>
<dbReference type="PANTHER" id="PTHR47782">
    <property type="entry name" value="ZN(II)2CYS6 TRANSCRIPTION FACTOR (EUROFUNG)-RELATED"/>
    <property type="match status" value="1"/>
</dbReference>
<dbReference type="GO" id="GO:0000981">
    <property type="term" value="F:DNA-binding transcription factor activity, RNA polymerase II-specific"/>
    <property type="evidence" value="ECO:0007669"/>
    <property type="project" value="InterPro"/>
</dbReference>
<dbReference type="AlphaFoldDB" id="A0A4R8QLP4"/>
<keyword evidence="10" id="KW-1185">Reference proteome</keyword>
<dbReference type="CDD" id="cd12148">
    <property type="entry name" value="fungal_TF_MHR"/>
    <property type="match status" value="1"/>
</dbReference>
<evidence type="ECO:0000256" key="3">
    <source>
        <dbReference type="ARBA" id="ARBA00022833"/>
    </source>
</evidence>
<reference evidence="9 10" key="1">
    <citation type="submission" date="2018-11" db="EMBL/GenBank/DDBJ databases">
        <title>Genome sequence and assembly of Colletotrichum spinosum.</title>
        <authorList>
            <person name="Gan P."/>
            <person name="Shirasu K."/>
        </authorList>
    </citation>
    <scope>NUCLEOTIDE SEQUENCE [LARGE SCALE GENOMIC DNA]</scope>
    <source>
        <strain evidence="9 10">CBS 515.97</strain>
    </source>
</reference>
<proteinExistence type="predicted"/>
<dbReference type="GO" id="GO:0043565">
    <property type="term" value="F:sequence-specific DNA binding"/>
    <property type="evidence" value="ECO:0007669"/>
    <property type="project" value="TreeGrafter"/>
</dbReference>
<dbReference type="SMART" id="SM00066">
    <property type="entry name" value="GAL4"/>
    <property type="match status" value="1"/>
</dbReference>
<evidence type="ECO:0000313" key="9">
    <source>
        <dbReference type="EMBL" id="TDZ35043.1"/>
    </source>
</evidence>
<organism evidence="9 10">
    <name type="scientific">Colletotrichum spinosum</name>
    <dbReference type="NCBI Taxonomy" id="1347390"/>
    <lineage>
        <taxon>Eukaryota</taxon>
        <taxon>Fungi</taxon>
        <taxon>Dikarya</taxon>
        <taxon>Ascomycota</taxon>
        <taxon>Pezizomycotina</taxon>
        <taxon>Sordariomycetes</taxon>
        <taxon>Hypocreomycetidae</taxon>
        <taxon>Glomerellales</taxon>
        <taxon>Glomerellaceae</taxon>
        <taxon>Colletotrichum</taxon>
        <taxon>Colletotrichum orbiculare species complex</taxon>
    </lineage>
</organism>
<dbReference type="Gene3D" id="4.10.240.10">
    <property type="entry name" value="Zn(2)-C6 fungal-type DNA-binding domain"/>
    <property type="match status" value="1"/>
</dbReference>
<keyword evidence="3" id="KW-0862">Zinc</keyword>
<dbReference type="InterPro" id="IPR036864">
    <property type="entry name" value="Zn2-C6_fun-type_DNA-bd_sf"/>
</dbReference>
<dbReference type="SUPFAM" id="SSF57701">
    <property type="entry name" value="Zn2/Cys6 DNA-binding domain"/>
    <property type="match status" value="1"/>
</dbReference>
<protein>
    <submittedName>
        <fullName evidence="9">TY1 enhancer activator</fullName>
    </submittedName>
</protein>
<dbReference type="Pfam" id="PF00172">
    <property type="entry name" value="Zn_clus"/>
    <property type="match status" value="1"/>
</dbReference>
<comment type="subcellular location">
    <subcellularLocation>
        <location evidence="1">Nucleus</location>
    </subcellularLocation>
</comment>
<evidence type="ECO:0000256" key="7">
    <source>
        <dbReference type="ARBA" id="ARBA00023242"/>
    </source>
</evidence>
<evidence type="ECO:0000256" key="6">
    <source>
        <dbReference type="ARBA" id="ARBA00023163"/>
    </source>
</evidence>
<dbReference type="EMBL" id="QAPG01000046">
    <property type="protein sequence ID" value="TDZ35043.1"/>
    <property type="molecule type" value="Genomic_DNA"/>
</dbReference>
<evidence type="ECO:0000256" key="1">
    <source>
        <dbReference type="ARBA" id="ARBA00004123"/>
    </source>
</evidence>
<feature type="domain" description="Zn(2)-C6 fungal-type" evidence="8">
    <location>
        <begin position="14"/>
        <end position="44"/>
    </location>
</feature>
<comment type="caution">
    <text evidence="9">The sequence shown here is derived from an EMBL/GenBank/DDBJ whole genome shotgun (WGS) entry which is preliminary data.</text>
</comment>
<dbReference type="InterPro" id="IPR052202">
    <property type="entry name" value="Yeast_MetPath_Reg"/>
</dbReference>
<evidence type="ECO:0000256" key="2">
    <source>
        <dbReference type="ARBA" id="ARBA00022723"/>
    </source>
</evidence>
<dbReference type="GO" id="GO:0005634">
    <property type="term" value="C:nucleus"/>
    <property type="evidence" value="ECO:0007669"/>
    <property type="project" value="UniProtKB-SubCell"/>
</dbReference>
<accession>A0A4R8QLP4</accession>
<evidence type="ECO:0000313" key="10">
    <source>
        <dbReference type="Proteomes" id="UP000295083"/>
    </source>
</evidence>
<dbReference type="GO" id="GO:0008270">
    <property type="term" value="F:zinc ion binding"/>
    <property type="evidence" value="ECO:0007669"/>
    <property type="project" value="InterPro"/>
</dbReference>
<dbReference type="PROSITE" id="PS50048">
    <property type="entry name" value="ZN2_CY6_FUNGAL_2"/>
    <property type="match status" value="1"/>
</dbReference>
<keyword evidence="2" id="KW-0479">Metal-binding</keyword>
<gene>
    <name evidence="9" type="primary">TEA1</name>
    <name evidence="9" type="ORF">C8035_v010129</name>
</gene>
<name>A0A4R8QLP4_9PEZI</name>
<dbReference type="PROSITE" id="PS00463">
    <property type="entry name" value="ZN2_CY6_FUNGAL_1"/>
    <property type="match status" value="1"/>
</dbReference>
<dbReference type="InterPro" id="IPR001138">
    <property type="entry name" value="Zn2Cys6_DnaBD"/>
</dbReference>
<keyword evidence="6" id="KW-0804">Transcription</keyword>
<keyword evidence="5" id="KW-0238">DNA-binding</keyword>
<dbReference type="CDD" id="cd00067">
    <property type="entry name" value="GAL4"/>
    <property type="match status" value="1"/>
</dbReference>
<dbReference type="PANTHER" id="PTHR47782:SF12">
    <property type="entry name" value="ZN(II)2CYS6 TRANSCRIPTION FACTOR (EUROFUNG)"/>
    <property type="match status" value="1"/>
</dbReference>
<evidence type="ECO:0000259" key="8">
    <source>
        <dbReference type="PROSITE" id="PS50048"/>
    </source>
</evidence>